<feature type="compositionally biased region" description="Polar residues" evidence="1">
    <location>
        <begin position="230"/>
        <end position="239"/>
    </location>
</feature>
<reference evidence="3" key="1">
    <citation type="submission" date="2020-11" db="EMBL/GenBank/DDBJ databases">
        <authorList>
            <person name="Tran Van P."/>
        </authorList>
    </citation>
    <scope>NUCLEOTIDE SEQUENCE</scope>
</reference>
<accession>A0A7R9HEL6</accession>
<feature type="compositionally biased region" description="Polar residues" evidence="1">
    <location>
        <begin position="163"/>
        <end position="178"/>
    </location>
</feature>
<keyword evidence="2" id="KW-0732">Signal</keyword>
<evidence type="ECO:0000313" key="3">
    <source>
        <dbReference type="EMBL" id="CAD7418583.1"/>
    </source>
</evidence>
<name>A0A7R9HEL6_TIMPO</name>
<sequence length="371" mass="42718">MYGHKNTVFFVFFIFLVSGETKVFGLRRHFSPNRRGVYSYSDMSKLAQRSTFVKPDMEPSPENGDIFDEEGKDNAKKMQRSSRRLESNDAEEVHETKMAKSFSRYKTLPPQDGDNVKYPSFPYARSFISVRNATMDDYNEPRNPPEYYQKIWNGHLDSFQDSFQGTSTDLEGSSYNTARRSKVSPDEVDDLSHKTPNTPPYASQKQSVDYFDPHSRERDLSSKHRERTLETNVPTNGTEVSPAITTHDIPGPEVEKVKKYAEFPVDEFEKQFNTIKLEKLHGKQLLNRLRELLDVSKNPSTVYALKDEDLDASAPIHTRILSILNRLSESERIKLDQRHDAKHALKYILQPTNVSLDFKNMVGSCNRQTSV</sequence>
<feature type="compositionally biased region" description="Basic and acidic residues" evidence="1">
    <location>
        <begin position="211"/>
        <end position="229"/>
    </location>
</feature>
<dbReference type="AlphaFoldDB" id="A0A7R9HEL6"/>
<evidence type="ECO:0000256" key="2">
    <source>
        <dbReference type="SAM" id="SignalP"/>
    </source>
</evidence>
<feature type="signal peptide" evidence="2">
    <location>
        <begin position="1"/>
        <end position="25"/>
    </location>
</feature>
<evidence type="ECO:0000256" key="1">
    <source>
        <dbReference type="SAM" id="MobiDB-lite"/>
    </source>
</evidence>
<proteinExistence type="predicted"/>
<dbReference type="EMBL" id="OD017630">
    <property type="protein sequence ID" value="CAD7418583.1"/>
    <property type="molecule type" value="Genomic_DNA"/>
</dbReference>
<feature type="compositionally biased region" description="Basic and acidic residues" evidence="1">
    <location>
        <begin position="83"/>
        <end position="98"/>
    </location>
</feature>
<feature type="region of interest" description="Disordered" evidence="1">
    <location>
        <begin position="163"/>
        <end position="250"/>
    </location>
</feature>
<feature type="chain" id="PRO_5030549337" evidence="2">
    <location>
        <begin position="26"/>
        <end position="371"/>
    </location>
</feature>
<feature type="compositionally biased region" description="Polar residues" evidence="1">
    <location>
        <begin position="194"/>
        <end position="207"/>
    </location>
</feature>
<protein>
    <submittedName>
        <fullName evidence="3">Uncharacterized protein</fullName>
    </submittedName>
</protein>
<gene>
    <name evidence="3" type="ORF">TPSB3V08_LOCUS12484</name>
</gene>
<feature type="region of interest" description="Disordered" evidence="1">
    <location>
        <begin position="54"/>
        <end position="98"/>
    </location>
</feature>
<organism evidence="3">
    <name type="scientific">Timema poppense</name>
    <name type="common">Walking stick</name>
    <dbReference type="NCBI Taxonomy" id="170557"/>
    <lineage>
        <taxon>Eukaryota</taxon>
        <taxon>Metazoa</taxon>
        <taxon>Ecdysozoa</taxon>
        <taxon>Arthropoda</taxon>
        <taxon>Hexapoda</taxon>
        <taxon>Insecta</taxon>
        <taxon>Pterygota</taxon>
        <taxon>Neoptera</taxon>
        <taxon>Polyneoptera</taxon>
        <taxon>Phasmatodea</taxon>
        <taxon>Timematodea</taxon>
        <taxon>Timematoidea</taxon>
        <taxon>Timematidae</taxon>
        <taxon>Timema</taxon>
    </lineage>
</organism>